<dbReference type="Gramene" id="Bo7g026510.1">
    <property type="protein sequence ID" value="Bo7g026510.1"/>
    <property type="gene ID" value="Bo7g026510"/>
</dbReference>
<organism evidence="2 3">
    <name type="scientific">Brassica oleracea var. oleracea</name>
    <dbReference type="NCBI Taxonomy" id="109376"/>
    <lineage>
        <taxon>Eukaryota</taxon>
        <taxon>Viridiplantae</taxon>
        <taxon>Streptophyta</taxon>
        <taxon>Embryophyta</taxon>
        <taxon>Tracheophyta</taxon>
        <taxon>Spermatophyta</taxon>
        <taxon>Magnoliopsida</taxon>
        <taxon>eudicotyledons</taxon>
        <taxon>Gunneridae</taxon>
        <taxon>Pentapetalae</taxon>
        <taxon>rosids</taxon>
        <taxon>malvids</taxon>
        <taxon>Brassicales</taxon>
        <taxon>Brassicaceae</taxon>
        <taxon>Brassiceae</taxon>
        <taxon>Brassica</taxon>
    </lineage>
</organism>
<accession>A0A0D3D4B0</accession>
<protein>
    <submittedName>
        <fullName evidence="2">Uncharacterized protein</fullName>
    </submittedName>
</protein>
<keyword evidence="3" id="KW-1185">Reference proteome</keyword>
<evidence type="ECO:0000313" key="3">
    <source>
        <dbReference type="Proteomes" id="UP000032141"/>
    </source>
</evidence>
<reference evidence="2" key="2">
    <citation type="submission" date="2015-03" db="UniProtKB">
        <authorList>
            <consortium name="EnsemblPlants"/>
        </authorList>
    </citation>
    <scope>IDENTIFICATION</scope>
</reference>
<keyword evidence="1" id="KW-0812">Transmembrane</keyword>
<dbReference type="Proteomes" id="UP000032141">
    <property type="component" value="Chromosome C7"/>
</dbReference>
<keyword evidence="1" id="KW-1133">Transmembrane helix</keyword>
<dbReference type="HOGENOM" id="CLU_150419_0_0_1"/>
<sequence>MFPKLSLGTRHDNKPCEISCSLLRINRGTVLQFLTSLAYSSKIGDGVTRERPQNECFAGTGGLFFCFSLVAIVPLAASILFSPTLLHISANMTLKNKVHEGENKGLGARWELAKDELATQDQQDWGVPGPSVGLSSLLRSLDKNVRARGG</sequence>
<reference evidence="2 3" key="1">
    <citation type="journal article" date="2014" name="Genome Biol.">
        <title>Transcriptome and methylome profiling reveals relics of genome dominance in the mesopolyploid Brassica oleracea.</title>
        <authorList>
            <person name="Parkin I.A."/>
            <person name="Koh C."/>
            <person name="Tang H."/>
            <person name="Robinson S.J."/>
            <person name="Kagale S."/>
            <person name="Clarke W.E."/>
            <person name="Town C.D."/>
            <person name="Nixon J."/>
            <person name="Krishnakumar V."/>
            <person name="Bidwell S.L."/>
            <person name="Denoeud F."/>
            <person name="Belcram H."/>
            <person name="Links M.G."/>
            <person name="Just J."/>
            <person name="Clarke C."/>
            <person name="Bender T."/>
            <person name="Huebert T."/>
            <person name="Mason A.S."/>
            <person name="Pires J.C."/>
            <person name="Barker G."/>
            <person name="Moore J."/>
            <person name="Walley P.G."/>
            <person name="Manoli S."/>
            <person name="Batley J."/>
            <person name="Edwards D."/>
            <person name="Nelson M.N."/>
            <person name="Wang X."/>
            <person name="Paterson A.H."/>
            <person name="King G."/>
            <person name="Bancroft I."/>
            <person name="Chalhoub B."/>
            <person name="Sharpe A.G."/>
        </authorList>
    </citation>
    <scope>NUCLEOTIDE SEQUENCE</scope>
    <source>
        <strain evidence="2 3">cv. TO1000</strain>
    </source>
</reference>
<evidence type="ECO:0000313" key="2">
    <source>
        <dbReference type="EnsemblPlants" id="Bo7g026510.1"/>
    </source>
</evidence>
<dbReference type="AlphaFoldDB" id="A0A0D3D4B0"/>
<name>A0A0D3D4B0_BRAOL</name>
<dbReference type="EnsemblPlants" id="Bo7g026510.1">
    <property type="protein sequence ID" value="Bo7g026510.1"/>
    <property type="gene ID" value="Bo7g026510"/>
</dbReference>
<evidence type="ECO:0000256" key="1">
    <source>
        <dbReference type="SAM" id="Phobius"/>
    </source>
</evidence>
<keyword evidence="1" id="KW-0472">Membrane</keyword>
<proteinExistence type="predicted"/>
<feature type="transmembrane region" description="Helical" evidence="1">
    <location>
        <begin position="62"/>
        <end position="86"/>
    </location>
</feature>